<feature type="transmembrane region" description="Helical" evidence="5">
    <location>
        <begin position="127"/>
        <end position="144"/>
    </location>
</feature>
<feature type="domain" description="O-antigen ligase-related" evidence="6">
    <location>
        <begin position="224"/>
        <end position="375"/>
    </location>
</feature>
<evidence type="ECO:0000256" key="4">
    <source>
        <dbReference type="ARBA" id="ARBA00023136"/>
    </source>
</evidence>
<keyword evidence="2 5" id="KW-0812">Transmembrane</keyword>
<dbReference type="InterPro" id="IPR051533">
    <property type="entry name" value="WaaL-like"/>
</dbReference>
<feature type="transmembrane region" description="Helical" evidence="5">
    <location>
        <begin position="29"/>
        <end position="47"/>
    </location>
</feature>
<dbReference type="OrthoDB" id="115889at2"/>
<dbReference type="EMBL" id="CP021111">
    <property type="protein sequence ID" value="ARP97149.1"/>
    <property type="molecule type" value="Genomic_DNA"/>
</dbReference>
<evidence type="ECO:0000256" key="2">
    <source>
        <dbReference type="ARBA" id="ARBA00022692"/>
    </source>
</evidence>
<keyword evidence="8" id="KW-1185">Reference proteome</keyword>
<evidence type="ECO:0000313" key="7">
    <source>
        <dbReference type="EMBL" id="ARP97149.1"/>
    </source>
</evidence>
<reference evidence="7 8" key="1">
    <citation type="submission" date="2017-05" db="EMBL/GenBank/DDBJ databases">
        <title>Complete and WGS of Bordetella genogroups.</title>
        <authorList>
            <person name="Spilker T."/>
            <person name="LiPuma J."/>
        </authorList>
    </citation>
    <scope>NUCLEOTIDE SEQUENCE [LARGE SCALE GENOMIC DNA]</scope>
    <source>
        <strain evidence="7 8">AU7206</strain>
    </source>
</reference>
<dbReference type="STRING" id="463040.CAL15_23905"/>
<organism evidence="7 8">
    <name type="scientific">Bordetella genomosp. 13</name>
    <dbReference type="NCBI Taxonomy" id="463040"/>
    <lineage>
        <taxon>Bacteria</taxon>
        <taxon>Pseudomonadati</taxon>
        <taxon>Pseudomonadota</taxon>
        <taxon>Betaproteobacteria</taxon>
        <taxon>Burkholderiales</taxon>
        <taxon>Alcaligenaceae</taxon>
        <taxon>Bordetella</taxon>
    </lineage>
</organism>
<evidence type="ECO:0000256" key="3">
    <source>
        <dbReference type="ARBA" id="ARBA00022989"/>
    </source>
</evidence>
<name>A0A1W6ZIK1_9BORD</name>
<feature type="transmembrane region" description="Helical" evidence="5">
    <location>
        <begin position="189"/>
        <end position="207"/>
    </location>
</feature>
<dbReference type="InterPro" id="IPR007016">
    <property type="entry name" value="O-antigen_ligase-rel_domated"/>
</dbReference>
<feature type="transmembrane region" description="Helical" evidence="5">
    <location>
        <begin position="67"/>
        <end position="85"/>
    </location>
</feature>
<evidence type="ECO:0000259" key="6">
    <source>
        <dbReference type="Pfam" id="PF04932"/>
    </source>
</evidence>
<keyword evidence="4 5" id="KW-0472">Membrane</keyword>
<dbReference type="AlphaFoldDB" id="A0A1W6ZIK1"/>
<feature type="transmembrane region" description="Helical" evidence="5">
    <location>
        <begin position="399"/>
        <end position="418"/>
    </location>
</feature>
<feature type="transmembrane region" description="Helical" evidence="5">
    <location>
        <begin position="264"/>
        <end position="283"/>
    </location>
</feature>
<proteinExistence type="predicted"/>
<gene>
    <name evidence="7" type="ORF">CAL15_23905</name>
</gene>
<feature type="transmembrane region" description="Helical" evidence="5">
    <location>
        <begin position="367"/>
        <end position="387"/>
    </location>
</feature>
<accession>A0A1W6ZIK1</accession>
<dbReference type="GO" id="GO:0016020">
    <property type="term" value="C:membrane"/>
    <property type="evidence" value="ECO:0007669"/>
    <property type="project" value="UniProtKB-SubCell"/>
</dbReference>
<dbReference type="Proteomes" id="UP000194161">
    <property type="component" value="Chromosome"/>
</dbReference>
<dbReference type="PANTHER" id="PTHR37422:SF17">
    <property type="entry name" value="O-ANTIGEN LIGASE"/>
    <property type="match status" value="1"/>
</dbReference>
<protein>
    <recommendedName>
        <fullName evidence="6">O-antigen ligase-related domain-containing protein</fullName>
    </recommendedName>
</protein>
<evidence type="ECO:0000256" key="5">
    <source>
        <dbReference type="SAM" id="Phobius"/>
    </source>
</evidence>
<dbReference type="Pfam" id="PF04932">
    <property type="entry name" value="Wzy_C"/>
    <property type="match status" value="1"/>
</dbReference>
<comment type="subcellular location">
    <subcellularLocation>
        <location evidence="1">Membrane</location>
        <topology evidence="1">Multi-pass membrane protein</topology>
    </subcellularLocation>
</comment>
<dbReference type="RefSeq" id="WP_086080788.1">
    <property type="nucleotide sequence ID" value="NZ_CP021111.1"/>
</dbReference>
<feature type="transmembrane region" description="Helical" evidence="5">
    <location>
        <begin position="97"/>
        <end position="115"/>
    </location>
</feature>
<evidence type="ECO:0000313" key="8">
    <source>
        <dbReference type="Proteomes" id="UP000194161"/>
    </source>
</evidence>
<feature type="transmembrane region" description="Helical" evidence="5">
    <location>
        <begin position="239"/>
        <end position="257"/>
    </location>
</feature>
<dbReference type="KEGG" id="bgm:CAL15_23905"/>
<feature type="transmembrane region" description="Helical" evidence="5">
    <location>
        <begin position="149"/>
        <end position="169"/>
    </location>
</feature>
<feature type="transmembrane region" description="Helical" evidence="5">
    <location>
        <begin position="214"/>
        <end position="233"/>
    </location>
</feature>
<keyword evidence="3 5" id="KW-1133">Transmembrane helix</keyword>
<sequence length="453" mass="49480">MAGTSLNGRSGVYLPPRPAAGGPDAFHRLQSVAITLLIAVCTVFPLVRTTSLFAESITMDAYTEGSSLLQLVFGSVFALAGWLLWMNRQVAVRNLRAINPFLLLILLWCLCSSLWSLYPVTTIKRSVQLLGLIMVGLAIAPPLGNMARFANTVLASFTVLMVLCLLASLGMPGLGVDYVTGGSWRGITWHKNVLGMVCAFSLLLWLREFRHGQLGWKVCLGAGLFTVFMLVMAKSTTSIIVAGAGSFLYLFLARRYIAPRNMLILLLGSTIATALLLHFFHAMQGRFPSWEELMGPAAAIFNKSTDLTGRTDIWELVLVQVAAHPWQGAGYGAFWMGVGGPSQYIADFMGFVPLQAHNGYLDVLNELGIVGLLLLAGLVAVHARDLFRLMRIDRAEAALHWAFFIVILVSNISETILFRAIELQYVWLIFSSIMVSSRLRAHQAARATEAGAA</sequence>
<evidence type="ECO:0000256" key="1">
    <source>
        <dbReference type="ARBA" id="ARBA00004141"/>
    </source>
</evidence>
<dbReference type="PANTHER" id="PTHR37422">
    <property type="entry name" value="TEICHURONIC ACID BIOSYNTHESIS PROTEIN TUAE"/>
    <property type="match status" value="1"/>
</dbReference>